<dbReference type="RefSeq" id="WP_024652177.1">
    <property type="nucleotide sequence ID" value="NZ_LJRH01000329.1"/>
</dbReference>
<dbReference type="InterPro" id="IPR035900">
    <property type="entry name" value="Colicin_E_sf"/>
</dbReference>
<dbReference type="InterPro" id="IPR000290">
    <property type="entry name" value="Colicin_pyocin"/>
</dbReference>
<gene>
    <name evidence="3" type="ORF">ALP48_03514</name>
</gene>
<sequence length="85" mass="9266">MELKNALSDYTESEFRQIIQTIKNCDGDEAFQDDLIAHLNLIALEAGGSDLVFYPEEGADNSAEGITQTIKEWSAANGLPGFKDA</sequence>
<protein>
    <submittedName>
        <fullName evidence="3">Colicin immunity protein / pyocin immunity protein</fullName>
    </submittedName>
</protein>
<comment type="similarity">
    <text evidence="1">Belongs to the colicins ColE2/ColE8/ColE9 and pyocins S1/S2 family.</text>
</comment>
<evidence type="ECO:0000256" key="2">
    <source>
        <dbReference type="ARBA" id="ARBA00023025"/>
    </source>
</evidence>
<dbReference type="AlphaFoldDB" id="A0A0P9ZUS7"/>
<keyword evidence="2" id="KW-0079">Bacteriocin immunity</keyword>
<evidence type="ECO:0000313" key="4">
    <source>
        <dbReference type="Proteomes" id="UP000268096"/>
    </source>
</evidence>
<dbReference type="GO" id="GO:0015643">
    <property type="term" value="F:toxic substance binding"/>
    <property type="evidence" value="ECO:0007669"/>
    <property type="project" value="InterPro"/>
</dbReference>
<dbReference type="Proteomes" id="UP000268096">
    <property type="component" value="Unassembled WGS sequence"/>
</dbReference>
<name>A0A0P9ZUS7_PSESX</name>
<accession>A0A0P9ZUS7</accession>
<dbReference type="Pfam" id="PF01320">
    <property type="entry name" value="Colicin_Pyocin"/>
    <property type="match status" value="1"/>
</dbReference>
<dbReference type="CDD" id="cd16363">
    <property type="entry name" value="Col_Im_like"/>
    <property type="match status" value="1"/>
</dbReference>
<dbReference type="GO" id="GO:0030153">
    <property type="term" value="P:bacteriocin immunity"/>
    <property type="evidence" value="ECO:0007669"/>
    <property type="project" value="UniProtKB-KW"/>
</dbReference>
<dbReference type="PRINTS" id="PR01299">
    <property type="entry name" value="PYOCIN"/>
</dbReference>
<comment type="caution">
    <text evidence="3">The sequence shown here is derived from an EMBL/GenBank/DDBJ whole genome shotgun (WGS) entry which is preliminary data.</text>
</comment>
<dbReference type="SUPFAM" id="SSF47345">
    <property type="entry name" value="Colicin E immunity proteins"/>
    <property type="match status" value="1"/>
</dbReference>
<evidence type="ECO:0000256" key="1">
    <source>
        <dbReference type="ARBA" id="ARBA00009346"/>
    </source>
</evidence>
<proteinExistence type="inferred from homology"/>
<organism evidence="3 4">
    <name type="scientific">Pseudomonas syringae pv. solidagae</name>
    <dbReference type="NCBI Taxonomy" id="264458"/>
    <lineage>
        <taxon>Bacteria</taxon>
        <taxon>Pseudomonadati</taxon>
        <taxon>Pseudomonadota</taxon>
        <taxon>Gammaproteobacteria</taxon>
        <taxon>Pseudomonadales</taxon>
        <taxon>Pseudomonadaceae</taxon>
        <taxon>Pseudomonas</taxon>
        <taxon>Pseudomonas syringae</taxon>
    </lineage>
</organism>
<evidence type="ECO:0000313" key="3">
    <source>
        <dbReference type="EMBL" id="RMT49806.1"/>
    </source>
</evidence>
<dbReference type="EMBL" id="RBTH01000068">
    <property type="protein sequence ID" value="RMT49806.1"/>
    <property type="molecule type" value="Genomic_DNA"/>
</dbReference>
<reference evidence="3 4" key="1">
    <citation type="submission" date="2018-08" db="EMBL/GenBank/DDBJ databases">
        <title>Recombination of ecologically and evolutionarily significant loci maintains genetic cohesion in the Pseudomonas syringae species complex.</title>
        <authorList>
            <person name="Dillon M."/>
            <person name="Thakur S."/>
            <person name="Almeida R.N.D."/>
            <person name="Weir B.S."/>
            <person name="Guttman D.S."/>
        </authorList>
    </citation>
    <scope>NUCLEOTIDE SEQUENCE [LARGE SCALE GENOMIC DNA]</scope>
    <source>
        <strain evidence="3 4">ICMP 16926</strain>
    </source>
</reference>
<dbReference type="Gene3D" id="1.10.1200.20">
    <property type="entry name" value="Colicin E immunity protein"/>
    <property type="match status" value="1"/>
</dbReference>